<dbReference type="InterPro" id="IPR038538">
    <property type="entry name" value="MTERF_sf"/>
</dbReference>
<dbReference type="GO" id="GO:0009737">
    <property type="term" value="P:response to abscisic acid"/>
    <property type="evidence" value="ECO:0007669"/>
    <property type="project" value="EnsemblPlants"/>
</dbReference>
<keyword evidence="5" id="KW-1185">Reference proteome</keyword>
<evidence type="ECO:0000256" key="3">
    <source>
        <dbReference type="ARBA" id="ARBA00022946"/>
    </source>
</evidence>
<keyword evidence="2" id="KW-0804">Transcription</keyword>
<dbReference type="HOGENOM" id="CLU_055924_0_0_1"/>
<dbReference type="OMA" id="VLRKWGC"/>
<evidence type="ECO:0000313" key="5">
    <source>
        <dbReference type="Proteomes" id="UP000032141"/>
    </source>
</evidence>
<dbReference type="OrthoDB" id="637682at2759"/>
<dbReference type="EnsemblPlants" id="Bo6g123670.1">
    <property type="protein sequence ID" value="Bo6g123670.1"/>
    <property type="gene ID" value="Bo6g123670"/>
</dbReference>
<dbReference type="eggNOG" id="KOG1267">
    <property type="taxonomic scope" value="Eukaryota"/>
</dbReference>
<dbReference type="PANTHER" id="PTHR13068:SF223">
    <property type="entry name" value="MITOCHONDRIAL TRANSCRIPTION TERMINATION FACTOR FAMILY PROTEIN"/>
    <property type="match status" value="1"/>
</dbReference>
<dbReference type="AlphaFoldDB" id="A0A0D3D1S3"/>
<reference evidence="4" key="2">
    <citation type="submission" date="2015-03" db="UniProtKB">
        <authorList>
            <consortium name="EnsemblPlants"/>
        </authorList>
    </citation>
    <scope>IDENTIFICATION</scope>
</reference>
<dbReference type="FunFam" id="1.25.70.10:FF:000026">
    <property type="entry name" value="Mitochondrial transcription termination factor family protein"/>
    <property type="match status" value="1"/>
</dbReference>
<keyword evidence="2" id="KW-0806">Transcription termination</keyword>
<dbReference type="GO" id="GO:0003676">
    <property type="term" value="F:nucleic acid binding"/>
    <property type="evidence" value="ECO:0007669"/>
    <property type="project" value="InterPro"/>
</dbReference>
<dbReference type="SMART" id="SM00733">
    <property type="entry name" value="Mterf"/>
    <property type="match status" value="6"/>
</dbReference>
<dbReference type="RefSeq" id="XP_013592867.1">
    <property type="nucleotide sequence ID" value="XM_013737413.1"/>
</dbReference>
<dbReference type="GeneID" id="106301092"/>
<name>A0A0D3D1S3_BRAOL</name>
<evidence type="ECO:0000256" key="2">
    <source>
        <dbReference type="ARBA" id="ARBA00022472"/>
    </source>
</evidence>
<dbReference type="GO" id="GO:0006353">
    <property type="term" value="P:DNA-templated transcription termination"/>
    <property type="evidence" value="ECO:0007669"/>
    <property type="project" value="UniProtKB-KW"/>
</dbReference>
<dbReference type="Pfam" id="PF02536">
    <property type="entry name" value="mTERF"/>
    <property type="match status" value="1"/>
</dbReference>
<dbReference type="Proteomes" id="UP000032141">
    <property type="component" value="Chromosome C6"/>
</dbReference>
<dbReference type="STRING" id="109376.A0A0D3D1S3"/>
<reference evidence="4 5" key="1">
    <citation type="journal article" date="2014" name="Genome Biol.">
        <title>Transcriptome and methylome profiling reveals relics of genome dominance in the mesopolyploid Brassica oleracea.</title>
        <authorList>
            <person name="Parkin I.A."/>
            <person name="Koh C."/>
            <person name="Tang H."/>
            <person name="Robinson S.J."/>
            <person name="Kagale S."/>
            <person name="Clarke W.E."/>
            <person name="Town C.D."/>
            <person name="Nixon J."/>
            <person name="Krishnakumar V."/>
            <person name="Bidwell S.L."/>
            <person name="Denoeud F."/>
            <person name="Belcram H."/>
            <person name="Links M.G."/>
            <person name="Just J."/>
            <person name="Clarke C."/>
            <person name="Bender T."/>
            <person name="Huebert T."/>
            <person name="Mason A.S."/>
            <person name="Pires J.C."/>
            <person name="Barker G."/>
            <person name="Moore J."/>
            <person name="Walley P.G."/>
            <person name="Manoli S."/>
            <person name="Batley J."/>
            <person name="Edwards D."/>
            <person name="Nelson M.N."/>
            <person name="Wang X."/>
            <person name="Paterson A.H."/>
            <person name="King G."/>
            <person name="Bancroft I."/>
            <person name="Chalhoub B."/>
            <person name="Sharpe A.G."/>
        </authorList>
    </citation>
    <scope>NUCLEOTIDE SEQUENCE</scope>
    <source>
        <strain evidence="4 5">cv. TO1000</strain>
    </source>
</reference>
<dbReference type="GO" id="GO:0005737">
    <property type="term" value="C:cytoplasm"/>
    <property type="evidence" value="ECO:0007669"/>
    <property type="project" value="UniProtKB-ARBA"/>
</dbReference>
<dbReference type="InterPro" id="IPR003690">
    <property type="entry name" value="MTERF"/>
</dbReference>
<comment type="similarity">
    <text evidence="1">Belongs to the mTERF family.</text>
</comment>
<dbReference type="GO" id="GO:0009739">
    <property type="term" value="P:response to gibberellin"/>
    <property type="evidence" value="ECO:0007669"/>
    <property type="project" value="EnsemblPlants"/>
</dbReference>
<dbReference type="GO" id="GO:0009735">
    <property type="term" value="P:response to cytokinin"/>
    <property type="evidence" value="ECO:0007669"/>
    <property type="project" value="EnsemblPlants"/>
</dbReference>
<organism evidence="4 5">
    <name type="scientific">Brassica oleracea var. oleracea</name>
    <dbReference type="NCBI Taxonomy" id="109376"/>
    <lineage>
        <taxon>Eukaryota</taxon>
        <taxon>Viridiplantae</taxon>
        <taxon>Streptophyta</taxon>
        <taxon>Embryophyta</taxon>
        <taxon>Tracheophyta</taxon>
        <taxon>Spermatophyta</taxon>
        <taxon>Magnoliopsida</taxon>
        <taxon>eudicotyledons</taxon>
        <taxon>Gunneridae</taxon>
        <taxon>Pentapetalae</taxon>
        <taxon>rosids</taxon>
        <taxon>malvids</taxon>
        <taxon>Brassicales</taxon>
        <taxon>Brassicaceae</taxon>
        <taxon>Brassiceae</taxon>
        <taxon>Brassica</taxon>
    </lineage>
</organism>
<keyword evidence="2" id="KW-0805">Transcription regulation</keyword>
<dbReference type="KEGG" id="boe:106301092"/>
<accession>A0A0D3D1S3</accession>
<dbReference type="Gramene" id="Bo6g123670.1">
    <property type="protein sequence ID" value="Bo6g123670.1"/>
    <property type="gene ID" value="Bo6g123670"/>
</dbReference>
<evidence type="ECO:0000256" key="1">
    <source>
        <dbReference type="ARBA" id="ARBA00007692"/>
    </source>
</evidence>
<dbReference type="GO" id="GO:0009733">
    <property type="term" value="P:response to auxin"/>
    <property type="evidence" value="ECO:0007669"/>
    <property type="project" value="EnsemblPlants"/>
</dbReference>
<protein>
    <submittedName>
        <fullName evidence="4">Uncharacterized protein</fullName>
    </submittedName>
</protein>
<proteinExistence type="inferred from homology"/>
<dbReference type="PANTHER" id="PTHR13068">
    <property type="entry name" value="CGI-12 PROTEIN-RELATED"/>
    <property type="match status" value="1"/>
</dbReference>
<sequence length="457" mass="52122">MFRTTITLASDSLGHKHNRRKTWSENSLWCASSSHDHSPSLPPPPSLHRWCETVFSEFLKHLITLVKCHCLCCLIIGESLLFIEMHSTGKINLLSFIRLLSTSSSLVRRNHLSATITTRCSTLCVNEVKQRVDGVKLSPLEVLRKWGCNDDEISKLFTSRPALQRANVSQLEFKLSLLTPLGITSSDLVKIVTCRPKFFSSRIHLVLDERINYFIDVLGSKEVLRKAIIRNPSLMLYDLDEKIKPAIEFYKGLGFSQEDLVAMLMSRPTVIPRTSFNKGKLEYIQKTGVTRDSKMFKYVAAIIGVTRMETIQEKVANLEKFGLSEEEIWGLCGKCPILLTLSVEKVQRNMTFVVATMKLAASSVLKHPFLLLANLETQIRPRVDLVKRVFEMGMKPLVEDVSIATALRMSEKRFLKVYVMCHQEDVVEELMEFFEKAKSVKRLGVESKKYVRKGFPF</sequence>
<keyword evidence="3" id="KW-0809">Transit peptide</keyword>
<dbReference type="Gene3D" id="1.25.70.10">
    <property type="entry name" value="Transcription termination factor 3, mitochondrial"/>
    <property type="match status" value="1"/>
</dbReference>
<evidence type="ECO:0000313" key="4">
    <source>
        <dbReference type="EnsemblPlants" id="Bo6g123670.1"/>
    </source>
</evidence>